<comment type="caution">
    <text evidence="3">The sequence shown here is derived from an EMBL/GenBank/DDBJ whole genome shotgun (WGS) entry which is preliminary data.</text>
</comment>
<proteinExistence type="predicted"/>
<reference evidence="4" key="1">
    <citation type="journal article" date="2019" name="Int. J. Syst. Evol. Microbiol.">
        <title>The Global Catalogue of Microorganisms (GCM) 10K type strain sequencing project: providing services to taxonomists for standard genome sequencing and annotation.</title>
        <authorList>
            <consortium name="The Broad Institute Genomics Platform"/>
            <consortium name="The Broad Institute Genome Sequencing Center for Infectious Disease"/>
            <person name="Wu L."/>
            <person name="Ma J."/>
        </authorList>
    </citation>
    <scope>NUCLEOTIDE SEQUENCE [LARGE SCALE GENOMIC DNA]</scope>
    <source>
        <strain evidence="4">CCUG 63682</strain>
    </source>
</reference>
<dbReference type="Pfam" id="PF23571">
    <property type="entry name" value="GH3_M"/>
    <property type="match status" value="1"/>
</dbReference>
<dbReference type="Pfam" id="PF23572">
    <property type="entry name" value="GH3_C"/>
    <property type="match status" value="1"/>
</dbReference>
<dbReference type="RefSeq" id="WP_387963017.1">
    <property type="nucleotide sequence ID" value="NZ_JBHSGP010000014.1"/>
</dbReference>
<accession>A0ABV9N7C3</accession>
<feature type="domain" description="GH3 C-terminal" evidence="2">
    <location>
        <begin position="381"/>
        <end position="494"/>
    </location>
</feature>
<dbReference type="PANTHER" id="PTHR31901">
    <property type="entry name" value="GH3 DOMAIN-CONTAINING PROTEIN"/>
    <property type="match status" value="1"/>
</dbReference>
<sequence length="504" mass="58284">MPIPLVNSIASWFLKKRFHQIELFLKYPNEVQNELLIELISIAKDTEIGKQYDFESIKDYTTFAERIPISAYEDYQEVIERSRKGEHNIFWPQPIKWFAKSSGTTNAKSKFIPVSIESLEDCHYAASKDLLCMYLNNNEDSQLFTGKSLRLGGSKELYRENGTVFGDLSAILIDNMPFWAEFSSTPSNRVSLMSDWEHKMQAIVEETINENVTSLAGVPSWMLVLLNNVLDKTGKENLFDIWPNLEVYFHGGVSFTPYADQYKAILPKKDFKYYEIYNASEGFFAIQDQNNSSELLLMLDYGIFYEFIPMDVYGTSQQKVIPLSEVEIGVNYAVIITTNAGLWRYKIGDTVRFTSTNPYRIKVSGRTKHHINVFGEELIIENAEEALKKVCKTTNAKIVDYTAAPIFMKGKEKGAHEWLIEFKSPPKNIDDFNQLLDDALKSLNSDYEAKRYNNMTLNMPKIHVARKQLFYDWLKHHNKLGGQHKIPRLSNNREYMDELLRLNC</sequence>
<dbReference type="InterPro" id="IPR055378">
    <property type="entry name" value="GH3_C"/>
</dbReference>
<dbReference type="InterPro" id="IPR055377">
    <property type="entry name" value="GH3_M"/>
</dbReference>
<name>A0ABV9N7C3_9FLAO</name>
<evidence type="ECO:0000313" key="3">
    <source>
        <dbReference type="EMBL" id="MFC4722478.1"/>
    </source>
</evidence>
<dbReference type="Proteomes" id="UP001595953">
    <property type="component" value="Unassembled WGS sequence"/>
</dbReference>
<evidence type="ECO:0000259" key="2">
    <source>
        <dbReference type="Pfam" id="PF23572"/>
    </source>
</evidence>
<evidence type="ECO:0000313" key="4">
    <source>
        <dbReference type="Proteomes" id="UP001595953"/>
    </source>
</evidence>
<protein>
    <submittedName>
        <fullName evidence="3">GH3 auxin-responsive promoter family protein</fullName>
    </submittedName>
</protein>
<feature type="domain" description="GH3 middle" evidence="1">
    <location>
        <begin position="297"/>
        <end position="366"/>
    </location>
</feature>
<gene>
    <name evidence="3" type="ORF">ACFO5O_09105</name>
</gene>
<dbReference type="InterPro" id="IPR004993">
    <property type="entry name" value="GH3"/>
</dbReference>
<dbReference type="PANTHER" id="PTHR31901:SF9">
    <property type="entry name" value="GH3 DOMAIN-CONTAINING PROTEIN"/>
    <property type="match status" value="1"/>
</dbReference>
<dbReference type="EMBL" id="JBHSGP010000014">
    <property type="protein sequence ID" value="MFC4722478.1"/>
    <property type="molecule type" value="Genomic_DNA"/>
</dbReference>
<keyword evidence="4" id="KW-1185">Reference proteome</keyword>
<evidence type="ECO:0000259" key="1">
    <source>
        <dbReference type="Pfam" id="PF23571"/>
    </source>
</evidence>
<dbReference type="Pfam" id="PF03321">
    <property type="entry name" value="GH3"/>
    <property type="match status" value="1"/>
</dbReference>
<organism evidence="3 4">
    <name type="scientific">Geojedonia litorea</name>
    <dbReference type="NCBI Taxonomy" id="1268269"/>
    <lineage>
        <taxon>Bacteria</taxon>
        <taxon>Pseudomonadati</taxon>
        <taxon>Bacteroidota</taxon>
        <taxon>Flavobacteriia</taxon>
        <taxon>Flavobacteriales</taxon>
        <taxon>Flavobacteriaceae</taxon>
        <taxon>Geojedonia</taxon>
    </lineage>
</organism>